<reference evidence="1" key="1">
    <citation type="submission" date="2023-03" db="EMBL/GenBank/DDBJ databases">
        <title>Massive genome expansion in bonnet fungi (Mycena s.s.) driven by repeated elements and novel gene families across ecological guilds.</title>
        <authorList>
            <consortium name="Lawrence Berkeley National Laboratory"/>
            <person name="Harder C.B."/>
            <person name="Miyauchi S."/>
            <person name="Viragh M."/>
            <person name="Kuo A."/>
            <person name="Thoen E."/>
            <person name="Andreopoulos B."/>
            <person name="Lu D."/>
            <person name="Skrede I."/>
            <person name="Drula E."/>
            <person name="Henrissat B."/>
            <person name="Morin E."/>
            <person name="Kohler A."/>
            <person name="Barry K."/>
            <person name="LaButti K."/>
            <person name="Morin E."/>
            <person name="Salamov A."/>
            <person name="Lipzen A."/>
            <person name="Mereny Z."/>
            <person name="Hegedus B."/>
            <person name="Baldrian P."/>
            <person name="Stursova M."/>
            <person name="Weitz H."/>
            <person name="Taylor A."/>
            <person name="Grigoriev I.V."/>
            <person name="Nagy L.G."/>
            <person name="Martin F."/>
            <person name="Kauserud H."/>
        </authorList>
    </citation>
    <scope>NUCLEOTIDE SEQUENCE</scope>
    <source>
        <strain evidence="1">9284</strain>
    </source>
</reference>
<gene>
    <name evidence="1" type="ORF">FB45DRAFT_1049870</name>
</gene>
<dbReference type="EMBL" id="JARKIF010000001">
    <property type="protein sequence ID" value="KAJ7649660.1"/>
    <property type="molecule type" value="Genomic_DNA"/>
</dbReference>
<dbReference type="AlphaFoldDB" id="A0AAD7CI04"/>
<evidence type="ECO:0000313" key="2">
    <source>
        <dbReference type="Proteomes" id="UP001221142"/>
    </source>
</evidence>
<sequence length="339" mass="37889">MFQRLETIFLQSMEDAVSIGDVGRVTPEGVFDFFFNIYLPADHPINDNDVPDNFSPLTVFRLDAAFCPELDLPPKQEFEDFFFDGNGSQGAILAIPFGSHAEKLDSLEQMLEYARANAESWYKYVNGARGRRLSNGSLYLITGWEKARAWGMASFQNAAAQSPFRLAFQPVFDGNTSAYKYRWTASGPARTRTSGQIPAENVALNQTVFIHGFSISLGTGIWGKLFKGVEISQIVDFRVGQTNRDYVPYGSQGSTFSWSFGFFSGGSTGGKQYGREDPASTDAVKISDFAPAQNFFHPSKVINNYMLQKFPDAAVVMSHDDDWRIFSERIITMTMQCHC</sequence>
<keyword evidence="2" id="KW-1185">Reference proteome</keyword>
<organism evidence="1 2">
    <name type="scientific">Roridomyces roridus</name>
    <dbReference type="NCBI Taxonomy" id="1738132"/>
    <lineage>
        <taxon>Eukaryota</taxon>
        <taxon>Fungi</taxon>
        <taxon>Dikarya</taxon>
        <taxon>Basidiomycota</taxon>
        <taxon>Agaricomycotina</taxon>
        <taxon>Agaricomycetes</taxon>
        <taxon>Agaricomycetidae</taxon>
        <taxon>Agaricales</taxon>
        <taxon>Marasmiineae</taxon>
        <taxon>Mycenaceae</taxon>
        <taxon>Roridomyces</taxon>
    </lineage>
</organism>
<name>A0AAD7CI04_9AGAR</name>
<proteinExistence type="predicted"/>
<comment type="caution">
    <text evidence="1">The sequence shown here is derived from an EMBL/GenBank/DDBJ whole genome shotgun (WGS) entry which is preliminary data.</text>
</comment>
<protein>
    <submittedName>
        <fullName evidence="1">Uncharacterized protein</fullName>
    </submittedName>
</protein>
<evidence type="ECO:0000313" key="1">
    <source>
        <dbReference type="EMBL" id="KAJ7649660.1"/>
    </source>
</evidence>
<dbReference type="Proteomes" id="UP001221142">
    <property type="component" value="Unassembled WGS sequence"/>
</dbReference>
<accession>A0AAD7CI04</accession>